<sequence>MTFELHASVIDAPDYRDRLDAIAEGGVNRWVFGVQSMEDRILKLNRGHTAADVDKLLSIPADRGIDNLSVDLIFGHDSARTGRSAASAGPLPLGRFRSAAVARGRRPRRAVTRRSAPSLSAGAGGAPRRARAAAGPCAGRTGRRRDWW</sequence>
<dbReference type="RefSeq" id="WP_381348914.1">
    <property type="nucleotide sequence ID" value="NZ_JBHMCY010000060.1"/>
</dbReference>
<keyword evidence="4" id="KW-1185">Reference proteome</keyword>
<evidence type="ECO:0000313" key="3">
    <source>
        <dbReference type="EMBL" id="MFB9466095.1"/>
    </source>
</evidence>
<name>A0ABV5N742_9ACTN</name>
<dbReference type="Proteomes" id="UP001589709">
    <property type="component" value="Unassembled WGS sequence"/>
</dbReference>
<proteinExistence type="predicted"/>
<organism evidence="3 4">
    <name type="scientific">Streptomyces cinereospinus</name>
    <dbReference type="NCBI Taxonomy" id="285561"/>
    <lineage>
        <taxon>Bacteria</taxon>
        <taxon>Bacillati</taxon>
        <taxon>Actinomycetota</taxon>
        <taxon>Actinomycetes</taxon>
        <taxon>Kitasatosporales</taxon>
        <taxon>Streptomycetaceae</taxon>
        <taxon>Streptomyces</taxon>
    </lineage>
</organism>
<dbReference type="InterPro" id="IPR007197">
    <property type="entry name" value="rSAM"/>
</dbReference>
<evidence type="ECO:0000256" key="1">
    <source>
        <dbReference type="SAM" id="MobiDB-lite"/>
    </source>
</evidence>
<dbReference type="EMBL" id="JBHMCY010000060">
    <property type="protein sequence ID" value="MFB9466095.1"/>
    <property type="molecule type" value="Genomic_DNA"/>
</dbReference>
<reference evidence="3 4" key="1">
    <citation type="submission" date="2024-09" db="EMBL/GenBank/DDBJ databases">
        <authorList>
            <person name="Sun Q."/>
            <person name="Mori K."/>
        </authorList>
    </citation>
    <scope>NUCLEOTIDE SEQUENCE [LARGE SCALE GENOMIC DNA]</scope>
    <source>
        <strain evidence="3 4">JCM 6917</strain>
    </source>
</reference>
<evidence type="ECO:0000313" key="4">
    <source>
        <dbReference type="Proteomes" id="UP001589709"/>
    </source>
</evidence>
<evidence type="ECO:0000259" key="2">
    <source>
        <dbReference type="Pfam" id="PF04055"/>
    </source>
</evidence>
<feature type="domain" description="Radical SAM core" evidence="2">
    <location>
        <begin position="14"/>
        <end position="76"/>
    </location>
</feature>
<dbReference type="InterPro" id="IPR058240">
    <property type="entry name" value="rSAM_sf"/>
</dbReference>
<feature type="region of interest" description="Disordered" evidence="1">
    <location>
        <begin position="103"/>
        <end position="148"/>
    </location>
</feature>
<gene>
    <name evidence="3" type="ORF">ACFF45_26130</name>
</gene>
<protein>
    <submittedName>
        <fullName evidence="3">Radical SAM protein</fullName>
    </submittedName>
</protein>
<dbReference type="Pfam" id="PF04055">
    <property type="entry name" value="Radical_SAM"/>
    <property type="match status" value="1"/>
</dbReference>
<dbReference type="SUPFAM" id="SSF102114">
    <property type="entry name" value="Radical SAM enzymes"/>
    <property type="match status" value="1"/>
</dbReference>
<accession>A0ABV5N742</accession>
<feature type="compositionally biased region" description="Basic residues" evidence="1">
    <location>
        <begin position="103"/>
        <end position="112"/>
    </location>
</feature>
<comment type="caution">
    <text evidence="3">The sequence shown here is derived from an EMBL/GenBank/DDBJ whole genome shotgun (WGS) entry which is preliminary data.</text>
</comment>